<evidence type="ECO:0000256" key="1">
    <source>
        <dbReference type="ARBA" id="ARBA00022722"/>
    </source>
</evidence>
<reference key="1">
    <citation type="submission" date="2010-09" db="EMBL/GenBank/DDBJ databases">
        <title>An interdependent metabolic patchwork in the nested three-way symbiosis of mealybugs.</title>
        <authorList>
            <person name="McCutcheon J.P."/>
            <person name="von Dohlen C.D."/>
        </authorList>
    </citation>
    <scope>NUCLEOTIDE SEQUENCE</scope>
    <source>
        <strain>PCIT</strain>
    </source>
</reference>
<dbReference type="Proteomes" id="UP000000504">
    <property type="component" value="Chromosome"/>
</dbReference>
<dbReference type="Pfam" id="PF17946">
    <property type="entry name" value="RecC_C"/>
    <property type="match status" value="1"/>
</dbReference>
<dbReference type="InterPro" id="IPR041500">
    <property type="entry name" value="RecC_C"/>
</dbReference>
<evidence type="ECO:0000256" key="6">
    <source>
        <dbReference type="ARBA" id="ARBA00022839"/>
    </source>
</evidence>
<dbReference type="Gene3D" id="3.40.50.300">
    <property type="entry name" value="P-loop containing nucleotide triphosphate hydrolases"/>
    <property type="match status" value="2"/>
</dbReference>
<dbReference type="SUPFAM" id="SSF52540">
    <property type="entry name" value="P-loop containing nucleoside triphosphate hydrolases"/>
    <property type="match status" value="2"/>
</dbReference>
<dbReference type="HAMAP" id="MF_01486">
    <property type="entry name" value="RecC"/>
    <property type="match status" value="1"/>
</dbReference>
<keyword evidence="13" id="KW-1185">Reference proteome</keyword>
<evidence type="ECO:0000256" key="5">
    <source>
        <dbReference type="ARBA" id="ARBA00022806"/>
    </source>
</evidence>
<dbReference type="GO" id="GO:0005524">
    <property type="term" value="F:ATP binding"/>
    <property type="evidence" value="ECO:0007669"/>
    <property type="project" value="UniProtKB-UniRule"/>
</dbReference>
<keyword evidence="4 10" id="KW-0378">Hydrolase</keyword>
<gene>
    <name evidence="10 12" type="primary">recC</name>
    <name evidence="12" type="ordered locus">MEPCIT_387</name>
</gene>
<dbReference type="OrthoDB" id="9762834at2"/>
<organism evidence="12 13">
    <name type="scientific">Moranella endobia (strain PCIT)</name>
    <dbReference type="NCBI Taxonomy" id="903503"/>
    <lineage>
        <taxon>Bacteria</taxon>
        <taxon>Pseudomonadati</taxon>
        <taxon>Pseudomonadota</taxon>
        <taxon>Gammaproteobacteria</taxon>
        <taxon>Enterobacterales</taxon>
        <taxon>Enterobacteriaceae</taxon>
        <taxon>Candidatus Moranella</taxon>
    </lineage>
</organism>
<keyword evidence="5 10" id="KW-0347">Helicase</keyword>
<dbReference type="SUPFAM" id="SSF52980">
    <property type="entry name" value="Restriction endonuclease-like"/>
    <property type="match status" value="1"/>
</dbReference>
<evidence type="ECO:0000313" key="13">
    <source>
        <dbReference type="Proteomes" id="UP000000504"/>
    </source>
</evidence>
<keyword evidence="8 10" id="KW-0238">DNA-binding</keyword>
<evidence type="ECO:0000256" key="7">
    <source>
        <dbReference type="ARBA" id="ARBA00022840"/>
    </source>
</evidence>
<dbReference type="STRING" id="903503.MEPCIT_387"/>
<dbReference type="PANTHER" id="PTHR30591:SF1">
    <property type="entry name" value="RECBCD ENZYME SUBUNIT RECC"/>
    <property type="match status" value="1"/>
</dbReference>
<dbReference type="InterPro" id="IPR011335">
    <property type="entry name" value="Restrct_endonuc-II-like"/>
</dbReference>
<dbReference type="Gene3D" id="3.40.50.10930">
    <property type="match status" value="1"/>
</dbReference>
<evidence type="ECO:0000256" key="2">
    <source>
        <dbReference type="ARBA" id="ARBA00022741"/>
    </source>
</evidence>
<evidence type="ECO:0000313" key="12">
    <source>
        <dbReference type="EMBL" id="AEI75013.1"/>
    </source>
</evidence>
<name>F7XY37_MOREP</name>
<evidence type="ECO:0000256" key="4">
    <source>
        <dbReference type="ARBA" id="ARBA00022801"/>
    </source>
</evidence>
<dbReference type="GO" id="GO:0003677">
    <property type="term" value="F:DNA binding"/>
    <property type="evidence" value="ECO:0007669"/>
    <property type="project" value="UniProtKB-UniRule"/>
</dbReference>
<dbReference type="CDD" id="cd22353">
    <property type="entry name" value="RecC_C-like"/>
    <property type="match status" value="1"/>
</dbReference>
<dbReference type="eggNOG" id="COG1330">
    <property type="taxonomic scope" value="Bacteria"/>
</dbReference>
<dbReference type="GO" id="GO:0009338">
    <property type="term" value="C:exodeoxyribonuclease V complex"/>
    <property type="evidence" value="ECO:0007669"/>
    <property type="project" value="InterPro"/>
</dbReference>
<keyword evidence="7 10" id="KW-0067">ATP-binding</keyword>
<dbReference type="EMBL" id="CP002243">
    <property type="protein sequence ID" value="AEI75013.1"/>
    <property type="molecule type" value="Genomic_DNA"/>
</dbReference>
<keyword evidence="3 10" id="KW-0227">DNA damage</keyword>
<dbReference type="InterPro" id="IPR006697">
    <property type="entry name" value="RecC"/>
</dbReference>
<dbReference type="InterPro" id="IPR013986">
    <property type="entry name" value="DExx_box_DNA_helicase_dom_sf"/>
</dbReference>
<protein>
    <recommendedName>
        <fullName evidence="10">RecBCD enzyme subunit RecC</fullName>
    </recommendedName>
    <alternativeName>
        <fullName evidence="10">Exonuclease V subunit RecC</fullName>
        <shortName evidence="10">ExoV subunit RecC</shortName>
    </alternativeName>
    <alternativeName>
        <fullName evidence="10">Helicase/nuclease RecBCD subunit RecC</fullName>
    </alternativeName>
</protein>
<comment type="subunit">
    <text evidence="10">Heterotrimer of RecB, RecC and RecD. All subunits contribute to DNA-binding.</text>
</comment>
<dbReference type="PIRSF" id="PIRSF000980">
    <property type="entry name" value="RecC"/>
    <property type="match status" value="1"/>
</dbReference>
<feature type="domain" description="RecC C-terminal" evidence="11">
    <location>
        <begin position="799"/>
        <end position="1017"/>
    </location>
</feature>
<dbReference type="Gene3D" id="1.10.10.990">
    <property type="match status" value="1"/>
</dbReference>
<dbReference type="NCBIfam" id="TIGR01450">
    <property type="entry name" value="recC"/>
    <property type="match status" value="1"/>
</dbReference>
<evidence type="ECO:0000256" key="8">
    <source>
        <dbReference type="ARBA" id="ARBA00023125"/>
    </source>
</evidence>
<evidence type="ECO:0000256" key="3">
    <source>
        <dbReference type="ARBA" id="ARBA00022763"/>
    </source>
</evidence>
<evidence type="ECO:0000256" key="10">
    <source>
        <dbReference type="HAMAP-Rule" id="MF_01486"/>
    </source>
</evidence>
<accession>F7XY37</accession>
<evidence type="ECO:0000256" key="9">
    <source>
        <dbReference type="ARBA" id="ARBA00023204"/>
    </source>
</evidence>
<dbReference type="PANTHER" id="PTHR30591">
    <property type="entry name" value="RECBCD ENZYME SUBUNIT RECC"/>
    <property type="match status" value="1"/>
</dbReference>
<keyword evidence="1 10" id="KW-0540">Nuclease</keyword>
<dbReference type="KEGG" id="men:MEPCIT_387"/>
<dbReference type="RefSeq" id="WP_013975763.1">
    <property type="nucleotide sequence ID" value="NC_015735.1"/>
</dbReference>
<evidence type="ECO:0000259" key="11">
    <source>
        <dbReference type="Pfam" id="PF17946"/>
    </source>
</evidence>
<keyword evidence="6 10" id="KW-0269">Exonuclease</keyword>
<dbReference type="GO" id="GO:0003678">
    <property type="term" value="F:DNA helicase activity"/>
    <property type="evidence" value="ECO:0007669"/>
    <property type="project" value="UniProtKB-UniRule"/>
</dbReference>
<dbReference type="Pfam" id="PF04257">
    <property type="entry name" value="Exonuc_V_gamma"/>
    <property type="match status" value="1"/>
</dbReference>
<dbReference type="HOGENOM" id="CLU_007513_0_0_6"/>
<dbReference type="InterPro" id="IPR027417">
    <property type="entry name" value="P-loop_NTPase"/>
</dbReference>
<dbReference type="GO" id="GO:0008854">
    <property type="term" value="F:exodeoxyribonuclease V activity"/>
    <property type="evidence" value="ECO:0007669"/>
    <property type="project" value="InterPro"/>
</dbReference>
<comment type="similarity">
    <text evidence="10">Belongs to the RecC family.</text>
</comment>
<proteinExistence type="inferred from homology"/>
<reference evidence="12 13" key="2">
    <citation type="journal article" date="2011" name="Curr. Biol.">
        <title>An interdependent metabolic patchwork in the nested symbiosis of mealybugs.</title>
        <authorList>
            <person name="McCutcheon J.P."/>
            <person name="von Dohlen C.D."/>
        </authorList>
    </citation>
    <scope>NUCLEOTIDE SEQUENCE [LARGE SCALE GENOMIC DNA]</scope>
    <source>
        <strain evidence="12 13">PCIT</strain>
    </source>
</reference>
<keyword evidence="2 10" id="KW-0547">Nucleotide-binding</keyword>
<dbReference type="Gene3D" id="1.10.10.160">
    <property type="match status" value="1"/>
</dbReference>
<dbReference type="AlphaFoldDB" id="F7XY37"/>
<keyword evidence="9 10" id="KW-0234">DNA repair</keyword>
<comment type="miscellaneous">
    <text evidence="10">In the RecBCD complex, RecB has a slow 3'-5' helicase, an exonuclease activity and loads RecA onto ssDNA, RecD has a fast 5'-3' helicase activity, while RecC stimulates the ATPase and processivity of the RecB helicase and contributes to recognition of the Chi site.</text>
</comment>
<comment type="function">
    <text evidence="10">A helicase/nuclease that prepares dsDNA breaks (DSB) for recombinational DNA repair. Binds to DSBs and unwinds DNA via a highly rapid and processive ATP-dependent bidirectional helicase activity. Unwinds dsDNA until it encounters a Chi (crossover hotspot instigator) sequence from the 3' direction. Cuts ssDNA a few nucleotides 3' to the Chi site. The properties and activities of the enzyme are changed at Chi. The Chi-altered holoenzyme produces a long 3'-ssDNA overhang and facilitates RecA-binding to the ssDNA for homologous DNA recombination and repair. Holoenzyme degrades any linearized DNA that is unable to undergo homologous recombination. In the holoenzyme this subunit recognizes the wild-type Chi sequence, and when added to isolated RecB increases its ATP-dependent helicase processivity.</text>
</comment>
<dbReference type="GO" id="GO:0000724">
    <property type="term" value="P:double-strand break repair via homologous recombination"/>
    <property type="evidence" value="ECO:0007669"/>
    <property type="project" value="UniProtKB-UniRule"/>
</dbReference>
<sequence length="1101" mass="126998">MLTVYHSNQLDMLKTITAALITGRPLRDPFQPEVIIVQSNGIAQWIQLELAANFGIAANLEFPRPASFIWQMFTRILPNIPEESALAKSNITWRLMALLPRLCQQPDCEVISEYLRDDHDHRKCFQFATRLAELFEQYMVYRPDWLENWQRGKLIANVHEKTQRWQASVWRVLIDDTAQAGKPLWHYANLYKRFIHTLVHSTMRPPGLPDRVFICGISSLPPTYLKVFQALGKHIDIHLLFTNPCRYYWGDILDHAVLRRLLHRHRWQYPQPKKEQALFRRPAQAESLFNTIGEQQHIGNPLLAAWGKQGRDHIYLLAQMEGIAEVDAFVEPAGNTLLSLLQRDILELENHTVISSSLVGQPLTQGNDQRPLRLDDRSLSLHVCHSTQREVEVLHDSLLAMMVEDQTLRPREIIVMVADIERYTPAIQAVFGNDGNKQRYLPFAISDRRVRHIHPVLSAFFSILELPCKHVDANQVLALLEVPALAARFAINEPGLRLLRQYMEESGICWGLDETLLSELMYATGQHIRQLAELLMQLRKWRDLLAQPRSIAAWINYICEIINDFFMPDADAEAALALLANQCQQVLKCCLQVGYNQPVPVTILQYELAARLDQEQLSQQFLTGTINFCTMMPMRSLAFRVICILGMNDSVYPRSIQPAWFNLMAQQPRSGDRCQRDDDRYMFLEALFSAQQRLYISFIGRDIQDNTPRYPSVLVSELIDYIAHSFYLLGDEYVDAENRAKRVRSHLLQWHSRMPFAPENFLPGSEHQSFAKEWLPAASAKGKPIPDFIAPLKAQPYYTLALDELLRFYHHPVRAWFVQRLALSVVHYKSLEQKTNEPFNLNGFTRYQLNDQLVNALINGENIAQLFHQWRAAGLLPDGAFGELYLAKQYQEMMVLSEKVRPWRLPETPRFQVSLTVNDIKLSGWLQRVQVNGLLRWRPGTLSTRDGLLLWLEHLAYCAMGGEGESRMFGVHGEWRFAPMNICQAKTFLLVMVTGYCQGMSSPLLLLPRSGGAWLSNSYDAMTKSIDRNERRQFQARNKLIQAWQGNYHVPGEGTDPYLQLLIRQLEAKHIEAMILAAERYLLPPVMFNIAHCEPTKRKKK</sequence>